<dbReference type="InterPro" id="IPR059117">
    <property type="entry name" value="APS_kinase_dom"/>
</dbReference>
<dbReference type="InterPro" id="IPR014729">
    <property type="entry name" value="Rossmann-like_a/b/a_fold"/>
</dbReference>
<dbReference type="AlphaFoldDB" id="A0A381RA94"/>
<dbReference type="GO" id="GO:0004020">
    <property type="term" value="F:adenylylsulfate kinase activity"/>
    <property type="evidence" value="ECO:0007669"/>
    <property type="project" value="InterPro"/>
</dbReference>
<protein>
    <recommendedName>
        <fullName evidence="2">APS kinase domain-containing protein</fullName>
    </recommendedName>
</protein>
<name>A0A381RA94_9ZZZZ</name>
<evidence type="ECO:0000256" key="1">
    <source>
        <dbReference type="ARBA" id="ARBA00022679"/>
    </source>
</evidence>
<dbReference type="GO" id="GO:0004781">
    <property type="term" value="F:sulfate adenylyltransferase (ATP) activity"/>
    <property type="evidence" value="ECO:0007669"/>
    <property type="project" value="TreeGrafter"/>
</dbReference>
<dbReference type="CDD" id="cd02027">
    <property type="entry name" value="APSK"/>
    <property type="match status" value="1"/>
</dbReference>
<dbReference type="Pfam" id="PF01583">
    <property type="entry name" value="APS_kinase"/>
    <property type="match status" value="1"/>
</dbReference>
<reference evidence="3" key="1">
    <citation type="submission" date="2018-05" db="EMBL/GenBank/DDBJ databases">
        <authorList>
            <person name="Lanie J.A."/>
            <person name="Ng W.-L."/>
            <person name="Kazmierczak K.M."/>
            <person name="Andrzejewski T.M."/>
            <person name="Davidsen T.M."/>
            <person name="Wayne K.J."/>
            <person name="Tettelin H."/>
            <person name="Glass J.I."/>
            <person name="Rusch D."/>
            <person name="Podicherti R."/>
            <person name="Tsui H.-C.T."/>
            <person name="Winkler M.E."/>
        </authorList>
    </citation>
    <scope>NUCLEOTIDE SEQUENCE</scope>
</reference>
<dbReference type="GO" id="GO:0005524">
    <property type="term" value="F:ATP binding"/>
    <property type="evidence" value="ECO:0007669"/>
    <property type="project" value="InterPro"/>
</dbReference>
<dbReference type="GO" id="GO:0005737">
    <property type="term" value="C:cytoplasm"/>
    <property type="evidence" value="ECO:0007669"/>
    <property type="project" value="TreeGrafter"/>
</dbReference>
<dbReference type="Gene3D" id="3.40.50.620">
    <property type="entry name" value="HUPs"/>
    <property type="match status" value="1"/>
</dbReference>
<accession>A0A381RA94</accession>
<proteinExistence type="predicted"/>
<gene>
    <name evidence="3" type="ORF">METZ01_LOCUS41414</name>
</gene>
<dbReference type="GO" id="GO:0010134">
    <property type="term" value="P:sulfate assimilation via adenylyl sulfate reduction"/>
    <property type="evidence" value="ECO:0007669"/>
    <property type="project" value="TreeGrafter"/>
</dbReference>
<dbReference type="PANTHER" id="PTHR42700:SF1">
    <property type="entry name" value="SULFATE ADENYLYLTRANSFERASE"/>
    <property type="match status" value="1"/>
</dbReference>
<dbReference type="SUPFAM" id="SSF52374">
    <property type="entry name" value="Nucleotidylyl transferase"/>
    <property type="match status" value="1"/>
</dbReference>
<dbReference type="PANTHER" id="PTHR42700">
    <property type="entry name" value="SULFATE ADENYLYLTRANSFERASE"/>
    <property type="match status" value="1"/>
</dbReference>
<feature type="domain" description="APS kinase" evidence="2">
    <location>
        <begin position="6"/>
        <end position="145"/>
    </location>
</feature>
<evidence type="ECO:0000259" key="2">
    <source>
        <dbReference type="Pfam" id="PF01583"/>
    </source>
</evidence>
<dbReference type="SUPFAM" id="SSF52540">
    <property type="entry name" value="P-loop containing nucleoside triphosphate hydrolases"/>
    <property type="match status" value="1"/>
</dbReference>
<dbReference type="GO" id="GO:0019379">
    <property type="term" value="P:sulfate assimilation, phosphoadenylyl sulfate reduction by phosphoadenylyl-sulfate reductase (thioredoxin)"/>
    <property type="evidence" value="ECO:0007669"/>
    <property type="project" value="TreeGrafter"/>
</dbReference>
<dbReference type="Gene3D" id="3.40.50.300">
    <property type="entry name" value="P-loop containing nucleotide triphosphate hydrolases"/>
    <property type="match status" value="1"/>
</dbReference>
<dbReference type="InterPro" id="IPR050512">
    <property type="entry name" value="Sulf_AdTrans/APS_kinase"/>
</dbReference>
<evidence type="ECO:0000313" key="3">
    <source>
        <dbReference type="EMBL" id="SUZ88560.1"/>
    </source>
</evidence>
<dbReference type="InterPro" id="IPR027417">
    <property type="entry name" value="P-loop_NTPase"/>
</dbReference>
<dbReference type="EMBL" id="UINC01001776">
    <property type="protein sequence ID" value="SUZ88560.1"/>
    <property type="molecule type" value="Genomic_DNA"/>
</dbReference>
<sequence>MAMANRVVWLFGLSGAGKTTIAEAAAKRYGAELLDGDTIRDFFSNHDFSREGRERHLLGIARMAAMISKHTAVLCSFITPYEDVRTKILGILPEDAVMVHVSTPLEICEERDAKGLYAKARSGEITNFTGITDPFDESKCAHMTLNSSGGTGQSVDELVDELAHLFEKPKAVLLPGRWQPLHVGHEWLIQREIDQGKRVVVGIRDTPVSDGDPYSSDVRKRMIEHRYEGENVEAWVMPDIEAVSFGRKVGYEVREADDIPPEVFEVSATGVRGGNRANVSAKVMEFMIKEGIWDGE</sequence>
<keyword evidence="1" id="KW-0808">Transferase</keyword>
<organism evidence="3">
    <name type="scientific">marine metagenome</name>
    <dbReference type="NCBI Taxonomy" id="408172"/>
    <lineage>
        <taxon>unclassified sequences</taxon>
        <taxon>metagenomes</taxon>
        <taxon>ecological metagenomes</taxon>
    </lineage>
</organism>